<reference evidence="5" key="1">
    <citation type="journal article" date="2021" name="BMC Genomics">
        <title>Chromosome-level genome assembly and manually-curated proteome of model necrotroph Parastagonospora nodorum Sn15 reveals a genome-wide trove of candidate effector homologs, and redundancy of virulence-related functions within an accessory chromosome.</title>
        <authorList>
            <person name="Bertazzoni S."/>
            <person name="Jones D.A.B."/>
            <person name="Phan H.T."/>
            <person name="Tan K.-C."/>
            <person name="Hane J.K."/>
        </authorList>
    </citation>
    <scope>NUCLEOTIDE SEQUENCE [LARGE SCALE GENOMIC DNA]</scope>
    <source>
        <strain evidence="5">SN15 / ATCC MYA-4574 / FGSC 10173)</strain>
    </source>
</reference>
<evidence type="ECO:0000259" key="3">
    <source>
        <dbReference type="Pfam" id="PF17678"/>
    </source>
</evidence>
<accession>A0A7U2FGU1</accession>
<evidence type="ECO:0000313" key="5">
    <source>
        <dbReference type="Proteomes" id="UP000663193"/>
    </source>
</evidence>
<dbReference type="InterPro" id="IPR012939">
    <property type="entry name" value="Glyco_hydro_92"/>
</dbReference>
<dbReference type="FunFam" id="3.30.2080.10:FF:000001">
    <property type="entry name" value="Alpha-1,2-mannosidase subfamily"/>
    <property type="match status" value="1"/>
</dbReference>
<dbReference type="FunFam" id="1.20.1050.60:FF:000002">
    <property type="entry name" value="Glycosyl hydrolase family 92"/>
    <property type="match status" value="1"/>
</dbReference>
<dbReference type="Pfam" id="PF17678">
    <property type="entry name" value="Glyco_hydro_92N"/>
    <property type="match status" value="1"/>
</dbReference>
<dbReference type="InterPro" id="IPR008928">
    <property type="entry name" value="6-hairpin_glycosidase_sf"/>
</dbReference>
<dbReference type="InterPro" id="IPR050883">
    <property type="entry name" value="PNGase"/>
</dbReference>
<dbReference type="InterPro" id="IPR014718">
    <property type="entry name" value="GH-type_carb-bd"/>
</dbReference>
<dbReference type="InterPro" id="IPR005887">
    <property type="entry name" value="GH92_a_mannosidase_put"/>
</dbReference>
<proteinExistence type="predicted"/>
<dbReference type="GO" id="GO:0005975">
    <property type="term" value="P:carbohydrate metabolic process"/>
    <property type="evidence" value="ECO:0007669"/>
    <property type="project" value="InterPro"/>
</dbReference>
<dbReference type="Gene3D" id="1.20.1050.60">
    <property type="entry name" value="alpha-1,2-mannosidase"/>
    <property type="match status" value="1"/>
</dbReference>
<evidence type="ECO:0000313" key="4">
    <source>
        <dbReference type="EMBL" id="QRD05007.1"/>
    </source>
</evidence>
<feature type="domain" description="Glycosyl hydrolase family 92 N-terminal" evidence="3">
    <location>
        <begin position="31"/>
        <end position="284"/>
    </location>
</feature>
<evidence type="ECO:0008006" key="6">
    <source>
        <dbReference type="Google" id="ProtNLM"/>
    </source>
</evidence>
<organism evidence="4 5">
    <name type="scientific">Phaeosphaeria nodorum (strain SN15 / ATCC MYA-4574 / FGSC 10173)</name>
    <name type="common">Glume blotch fungus</name>
    <name type="synonym">Parastagonospora nodorum</name>
    <dbReference type="NCBI Taxonomy" id="321614"/>
    <lineage>
        <taxon>Eukaryota</taxon>
        <taxon>Fungi</taxon>
        <taxon>Dikarya</taxon>
        <taxon>Ascomycota</taxon>
        <taxon>Pezizomycotina</taxon>
        <taxon>Dothideomycetes</taxon>
        <taxon>Pleosporomycetidae</taxon>
        <taxon>Pleosporales</taxon>
        <taxon>Pleosporineae</taxon>
        <taxon>Phaeosphaeriaceae</taxon>
        <taxon>Parastagonospora</taxon>
    </lineage>
</organism>
<keyword evidence="1" id="KW-0732">Signal</keyword>
<dbReference type="OrthoDB" id="449263at2759"/>
<gene>
    <name evidence="4" type="ORF">JI435_109300</name>
</gene>
<dbReference type="Gene3D" id="1.20.1610.10">
    <property type="entry name" value="alpha-1,2-mannosidases domains"/>
    <property type="match status" value="1"/>
</dbReference>
<dbReference type="PANTHER" id="PTHR12143">
    <property type="entry name" value="PEPTIDE N-GLYCANASE PNGASE -RELATED"/>
    <property type="match status" value="1"/>
</dbReference>
<protein>
    <recommendedName>
        <fullName evidence="6">Glycoside hydrolase family 92 protein</fullName>
    </recommendedName>
</protein>
<dbReference type="PANTHER" id="PTHR12143:SF42">
    <property type="entry name" value="PUTATIVE SUBFAMILY (AFU_ORTHOLOGUE AFUA_6G13760)-RELATED"/>
    <property type="match status" value="1"/>
</dbReference>
<dbReference type="Proteomes" id="UP000663193">
    <property type="component" value="Chromosome 18"/>
</dbReference>
<dbReference type="InterPro" id="IPR041371">
    <property type="entry name" value="GH92_N"/>
</dbReference>
<dbReference type="VEuPathDB" id="FungiDB:JI435_109300"/>
<dbReference type="GO" id="GO:0030246">
    <property type="term" value="F:carbohydrate binding"/>
    <property type="evidence" value="ECO:0007669"/>
    <property type="project" value="InterPro"/>
</dbReference>
<name>A0A7U2FGU1_PHANO</name>
<dbReference type="NCBIfam" id="TIGR01180">
    <property type="entry name" value="aman2_put"/>
    <property type="match status" value="1"/>
</dbReference>
<sequence>MGVFLKQSAFAALLLGVATAQNSTSKSPYDWVNPLIGTTNGGHVFPGATLPFGMAKAGPDVNGGENQGGFSSDGAPIYGFSHMHDSGTGGSPSLGNFPIFAQAGCPNDDINACNYTFWDRSTDRINGTIHARPGYFDITLANNIRTEMTVTNHTALYRFTFPETPVTANTTSNPHILVDLMDLPKSRADANITIHPNNGRISGSGRFTPSFGQGAYVSYFCLDFDGAAVKDAGIWTNSRAARTTSLKIRSGDVRQAPSLRPAGGWVQFEKPKKNNQILARVGMSFISEAQACSNAEKEIPRTNFDSVAKAAEEAWRAKFDVITIEAGGVDDNLQTTFWSGVYRSMISPQDYTNENPNWNSSEPYYDSFYCIWDSFRSIHPLLTLLDPHSQTLMVRSLLDIYVHEGWLPDCRMSHCKGNTQGGSNADIVIVDAYLKNISAGIDWNLAYEALVKDAEVEPPNWDIEGRGGLASWKSLGYIPTENLDTDGVGTETRSISRTVEYAYNDFTIALLARALGHKDDYIKYLQRSGNWKNMFNPAQTNIINGTDTGFVGFPQPRFMNGTFGYQDPIYCSPLLDFTGCYLNPAGGETYEGPVWLYSFFAPGDMASLITTLGGRDTFIARLNWLHESGILYVGDEQAFLTLFLYHYAGRPALSAQRAHQYIPSLFNNTVAGIPGNDDSGAMGSFVALVMMGIFPNAGQDVYFIIPPFFESISITNGQTGKTATIKNINFTPDQKNYFIQSATLDGVPYTRNWIQHKFFLEGGVLELTLGDKESEWGTRAEDGPPSLGPFTNGTEGWKRGWEMDVGEVRFGV</sequence>
<dbReference type="Gene3D" id="2.70.98.10">
    <property type="match status" value="1"/>
</dbReference>
<dbReference type="Gene3D" id="3.30.2080.10">
    <property type="entry name" value="GH92 mannosidase domain"/>
    <property type="match status" value="1"/>
</dbReference>
<dbReference type="FunFam" id="2.70.98.10:FF:000010">
    <property type="entry name" value="Alpha-1,2-mannosidase family protein"/>
    <property type="match status" value="1"/>
</dbReference>
<feature type="chain" id="PRO_5030666989" description="Glycoside hydrolase family 92 protein" evidence="1">
    <location>
        <begin position="21"/>
        <end position="812"/>
    </location>
</feature>
<feature type="signal peptide" evidence="1">
    <location>
        <begin position="1"/>
        <end position="20"/>
    </location>
</feature>
<keyword evidence="5" id="KW-1185">Reference proteome</keyword>
<dbReference type="FunFam" id="1.20.1610.10:FF:000002">
    <property type="entry name" value="Alpha-1,2-mannosidase family protein"/>
    <property type="match status" value="1"/>
</dbReference>
<evidence type="ECO:0000259" key="2">
    <source>
        <dbReference type="Pfam" id="PF07971"/>
    </source>
</evidence>
<dbReference type="EMBL" id="CP069040">
    <property type="protein sequence ID" value="QRD05007.1"/>
    <property type="molecule type" value="Genomic_DNA"/>
</dbReference>
<dbReference type="AlphaFoldDB" id="A0A7U2FGU1"/>
<dbReference type="SUPFAM" id="SSF48208">
    <property type="entry name" value="Six-hairpin glycosidases"/>
    <property type="match status" value="1"/>
</dbReference>
<dbReference type="Pfam" id="PF07971">
    <property type="entry name" value="Glyco_hydro_92"/>
    <property type="match status" value="1"/>
</dbReference>
<evidence type="ECO:0000256" key="1">
    <source>
        <dbReference type="SAM" id="SignalP"/>
    </source>
</evidence>
<feature type="domain" description="Glycosyl hydrolase family 92" evidence="2">
    <location>
        <begin position="290"/>
        <end position="771"/>
    </location>
</feature>